<gene>
    <name evidence="2" type="ORF">MTR67_047813</name>
</gene>
<dbReference type="EMBL" id="CP133622">
    <property type="protein sequence ID" value="WMV54428.1"/>
    <property type="molecule type" value="Genomic_DNA"/>
</dbReference>
<dbReference type="InterPro" id="IPR041588">
    <property type="entry name" value="Integrase_H2C2"/>
</dbReference>
<feature type="domain" description="Integrase zinc-binding" evidence="1">
    <location>
        <begin position="31"/>
        <end position="66"/>
    </location>
</feature>
<sequence>MSFLYHPSKANVVADALSRLLMGSVSYVENGATKMYCDLWEVYWWNGMKKDIAEFVAKCPNCQQVKFEHQVVWLKTLAFLLGSAEDYAQLYIRKMVRLHVVPLSIISDRDTQFLRSFQKGSTGPTYRPYQVLRSVKGSRRSGLESWWNFGFLNFYYRPPGRSIEGPQPIGRCP</sequence>
<dbReference type="PANTHER" id="PTHR35046:SF26">
    <property type="entry name" value="RNA-DIRECTED DNA POLYMERASE"/>
    <property type="match status" value="1"/>
</dbReference>
<keyword evidence="3" id="KW-1185">Reference proteome</keyword>
<protein>
    <recommendedName>
        <fullName evidence="1">Integrase zinc-binding domain-containing protein</fullName>
    </recommendedName>
</protein>
<name>A0AAF0UWH2_SOLVR</name>
<dbReference type="Proteomes" id="UP001234989">
    <property type="component" value="Chromosome 11"/>
</dbReference>
<dbReference type="Pfam" id="PF17921">
    <property type="entry name" value="Integrase_H2C2"/>
    <property type="match status" value="1"/>
</dbReference>
<organism evidence="2 3">
    <name type="scientific">Solanum verrucosum</name>
    <dbReference type="NCBI Taxonomy" id="315347"/>
    <lineage>
        <taxon>Eukaryota</taxon>
        <taxon>Viridiplantae</taxon>
        <taxon>Streptophyta</taxon>
        <taxon>Embryophyta</taxon>
        <taxon>Tracheophyta</taxon>
        <taxon>Spermatophyta</taxon>
        <taxon>Magnoliopsida</taxon>
        <taxon>eudicotyledons</taxon>
        <taxon>Gunneridae</taxon>
        <taxon>Pentapetalae</taxon>
        <taxon>asterids</taxon>
        <taxon>lamiids</taxon>
        <taxon>Solanales</taxon>
        <taxon>Solanaceae</taxon>
        <taxon>Solanoideae</taxon>
        <taxon>Solaneae</taxon>
        <taxon>Solanum</taxon>
    </lineage>
</organism>
<dbReference type="Gene3D" id="1.10.340.70">
    <property type="match status" value="1"/>
</dbReference>
<dbReference type="PANTHER" id="PTHR35046">
    <property type="entry name" value="ZINC KNUCKLE (CCHC-TYPE) FAMILY PROTEIN"/>
    <property type="match status" value="1"/>
</dbReference>
<reference evidence="2" key="1">
    <citation type="submission" date="2023-08" db="EMBL/GenBank/DDBJ databases">
        <title>A de novo genome assembly of Solanum verrucosum Schlechtendal, a Mexican diploid species geographically isolated from the other diploid A-genome species in potato relatives.</title>
        <authorList>
            <person name="Hosaka K."/>
        </authorList>
    </citation>
    <scope>NUCLEOTIDE SEQUENCE</scope>
    <source>
        <tissue evidence="2">Young leaves</tissue>
    </source>
</reference>
<accession>A0AAF0UWH2</accession>
<evidence type="ECO:0000313" key="2">
    <source>
        <dbReference type="EMBL" id="WMV54428.1"/>
    </source>
</evidence>
<proteinExistence type="predicted"/>
<evidence type="ECO:0000259" key="1">
    <source>
        <dbReference type="Pfam" id="PF17921"/>
    </source>
</evidence>
<evidence type="ECO:0000313" key="3">
    <source>
        <dbReference type="Proteomes" id="UP001234989"/>
    </source>
</evidence>
<dbReference type="AlphaFoldDB" id="A0AAF0UWH2"/>